<evidence type="ECO:0000313" key="3">
    <source>
        <dbReference type="Proteomes" id="UP000190286"/>
    </source>
</evidence>
<proteinExistence type="predicted"/>
<reference evidence="2 3" key="1">
    <citation type="submission" date="2017-02" db="EMBL/GenBank/DDBJ databases">
        <authorList>
            <person name="Peterson S.W."/>
        </authorList>
    </citation>
    <scope>NUCLEOTIDE SEQUENCE [LARGE SCALE GENOMIC DNA]</scope>
    <source>
        <strain evidence="2 3">ATCC 27749</strain>
    </source>
</reference>
<evidence type="ECO:0000256" key="1">
    <source>
        <dbReference type="SAM" id="SignalP"/>
    </source>
</evidence>
<dbReference type="STRING" id="745368.SAMN02745178_01020"/>
<evidence type="ECO:0000313" key="2">
    <source>
        <dbReference type="EMBL" id="SKA80748.1"/>
    </source>
</evidence>
<protein>
    <recommendedName>
        <fullName evidence="4">Lipoprotein</fullName>
    </recommendedName>
</protein>
<feature type="signal peptide" evidence="1">
    <location>
        <begin position="1"/>
        <end position="24"/>
    </location>
</feature>
<organism evidence="2 3">
    <name type="scientific">Gemmiger formicilis</name>
    <dbReference type="NCBI Taxonomy" id="745368"/>
    <lineage>
        <taxon>Bacteria</taxon>
        <taxon>Bacillati</taxon>
        <taxon>Bacillota</taxon>
        <taxon>Clostridia</taxon>
        <taxon>Eubacteriales</taxon>
        <taxon>Gemmiger</taxon>
    </lineage>
</organism>
<accession>A0A1T4WV59</accession>
<sequence>MRKKIAAVLCAAAAFLTMSGCKKAPPGTLTGISISYSGMCYDDTYGFSIRNDPADGCLFSCNYKEDEWVELENIPVEDTHWQEALALAEKLGLESLPDEKESPPGLFITDETLDSVCLIYKAPDDEIVYRYLDADGNTRSALRDFFEDLAGQLQTEGKRGDA</sequence>
<dbReference type="AlphaFoldDB" id="A0A1T4WV59"/>
<dbReference type="Proteomes" id="UP000190286">
    <property type="component" value="Unassembled WGS sequence"/>
</dbReference>
<gene>
    <name evidence="2" type="ORF">SAMN02745178_01020</name>
</gene>
<keyword evidence="3" id="KW-1185">Reference proteome</keyword>
<evidence type="ECO:0008006" key="4">
    <source>
        <dbReference type="Google" id="ProtNLM"/>
    </source>
</evidence>
<dbReference type="PROSITE" id="PS51257">
    <property type="entry name" value="PROKAR_LIPOPROTEIN"/>
    <property type="match status" value="1"/>
</dbReference>
<name>A0A1T4WV59_9FIRM</name>
<keyword evidence="1" id="KW-0732">Signal</keyword>
<feature type="chain" id="PRO_5010544156" description="Lipoprotein" evidence="1">
    <location>
        <begin position="25"/>
        <end position="162"/>
    </location>
</feature>
<dbReference type="EMBL" id="FUYF01000004">
    <property type="protein sequence ID" value="SKA80748.1"/>
    <property type="molecule type" value="Genomic_DNA"/>
</dbReference>